<feature type="transmembrane region" description="Helical" evidence="2">
    <location>
        <begin position="139"/>
        <end position="161"/>
    </location>
</feature>
<evidence type="ECO:0000256" key="1">
    <source>
        <dbReference type="SAM" id="MobiDB-lite"/>
    </source>
</evidence>
<feature type="transmembrane region" description="Helical" evidence="2">
    <location>
        <begin position="181"/>
        <end position="201"/>
    </location>
</feature>
<organism evidence="3 4">
    <name type="scientific">Coprinopsis marcescibilis</name>
    <name type="common">Agaric fungus</name>
    <name type="synonym">Psathyrella marcescibilis</name>
    <dbReference type="NCBI Taxonomy" id="230819"/>
    <lineage>
        <taxon>Eukaryota</taxon>
        <taxon>Fungi</taxon>
        <taxon>Dikarya</taxon>
        <taxon>Basidiomycota</taxon>
        <taxon>Agaricomycotina</taxon>
        <taxon>Agaricomycetes</taxon>
        <taxon>Agaricomycetidae</taxon>
        <taxon>Agaricales</taxon>
        <taxon>Agaricineae</taxon>
        <taxon>Psathyrellaceae</taxon>
        <taxon>Coprinopsis</taxon>
    </lineage>
</organism>
<sequence length="345" mass="37266">MPFYQFSVDSEPSVDHTILKAGFAGLLIHSGGLGLQACLCIQSLSIVLSYPREKRNSHLRYIIIMMALLALSIYALVDDGRSLITLFLLYPDLLSGATPEYSRPLWSRGSHASSLGAIQVIGDAVLVWRCYIIWAHKRWVIVFPLIALFASLGLGVVATVADVMDAAGNHTLPDRKLQAAYFLASVGASVISTGLIVSRLIRMKNELRRSLPEDTRAFSVYDRVVSILIESALPFTIFGVVSAITFALESPSGTDSHGTRNVPIEVATSVVIPLWCLSLGLAPMLIIHRVVMGTSWINDPATNATGRVSSIAFGRSPGTQPGTDSHGSQTSGEMQLQSLHHVKEG</sequence>
<feature type="transmembrane region" description="Helical" evidence="2">
    <location>
        <begin position="59"/>
        <end position="77"/>
    </location>
</feature>
<evidence type="ECO:0000256" key="2">
    <source>
        <dbReference type="SAM" id="Phobius"/>
    </source>
</evidence>
<dbReference type="OrthoDB" id="3265004at2759"/>
<keyword evidence="2" id="KW-1133">Transmembrane helix</keyword>
<dbReference type="AlphaFoldDB" id="A0A5C3KGT9"/>
<evidence type="ECO:0000313" key="3">
    <source>
        <dbReference type="EMBL" id="TFK19057.1"/>
    </source>
</evidence>
<feature type="compositionally biased region" description="Polar residues" evidence="1">
    <location>
        <begin position="317"/>
        <end position="338"/>
    </location>
</feature>
<feature type="transmembrane region" description="Helical" evidence="2">
    <location>
        <begin position="266"/>
        <end position="287"/>
    </location>
</feature>
<keyword evidence="4" id="KW-1185">Reference proteome</keyword>
<feature type="transmembrane region" description="Helical" evidence="2">
    <location>
        <begin position="112"/>
        <end position="132"/>
    </location>
</feature>
<gene>
    <name evidence="3" type="ORF">FA15DRAFT_223723</name>
</gene>
<reference evidence="3 4" key="1">
    <citation type="journal article" date="2019" name="Nat. Ecol. Evol.">
        <title>Megaphylogeny resolves global patterns of mushroom evolution.</title>
        <authorList>
            <person name="Varga T."/>
            <person name="Krizsan K."/>
            <person name="Foldi C."/>
            <person name="Dima B."/>
            <person name="Sanchez-Garcia M."/>
            <person name="Sanchez-Ramirez S."/>
            <person name="Szollosi G.J."/>
            <person name="Szarkandi J.G."/>
            <person name="Papp V."/>
            <person name="Albert L."/>
            <person name="Andreopoulos W."/>
            <person name="Angelini C."/>
            <person name="Antonin V."/>
            <person name="Barry K.W."/>
            <person name="Bougher N.L."/>
            <person name="Buchanan P."/>
            <person name="Buyck B."/>
            <person name="Bense V."/>
            <person name="Catcheside P."/>
            <person name="Chovatia M."/>
            <person name="Cooper J."/>
            <person name="Damon W."/>
            <person name="Desjardin D."/>
            <person name="Finy P."/>
            <person name="Geml J."/>
            <person name="Haridas S."/>
            <person name="Hughes K."/>
            <person name="Justo A."/>
            <person name="Karasinski D."/>
            <person name="Kautmanova I."/>
            <person name="Kiss B."/>
            <person name="Kocsube S."/>
            <person name="Kotiranta H."/>
            <person name="LaButti K.M."/>
            <person name="Lechner B.E."/>
            <person name="Liimatainen K."/>
            <person name="Lipzen A."/>
            <person name="Lukacs Z."/>
            <person name="Mihaltcheva S."/>
            <person name="Morgado L.N."/>
            <person name="Niskanen T."/>
            <person name="Noordeloos M.E."/>
            <person name="Ohm R.A."/>
            <person name="Ortiz-Santana B."/>
            <person name="Ovrebo C."/>
            <person name="Racz N."/>
            <person name="Riley R."/>
            <person name="Savchenko A."/>
            <person name="Shiryaev A."/>
            <person name="Soop K."/>
            <person name="Spirin V."/>
            <person name="Szebenyi C."/>
            <person name="Tomsovsky M."/>
            <person name="Tulloss R.E."/>
            <person name="Uehling J."/>
            <person name="Grigoriev I.V."/>
            <person name="Vagvolgyi C."/>
            <person name="Papp T."/>
            <person name="Martin F.M."/>
            <person name="Miettinen O."/>
            <person name="Hibbett D.S."/>
            <person name="Nagy L.G."/>
        </authorList>
    </citation>
    <scope>NUCLEOTIDE SEQUENCE [LARGE SCALE GENOMIC DNA]</scope>
    <source>
        <strain evidence="3 4">CBS 121175</strain>
    </source>
</reference>
<feature type="region of interest" description="Disordered" evidence="1">
    <location>
        <begin position="310"/>
        <end position="345"/>
    </location>
</feature>
<name>A0A5C3KGT9_COPMA</name>
<dbReference type="Proteomes" id="UP000307440">
    <property type="component" value="Unassembled WGS sequence"/>
</dbReference>
<feature type="transmembrane region" description="Helical" evidence="2">
    <location>
        <begin position="23"/>
        <end position="47"/>
    </location>
</feature>
<keyword evidence="2" id="KW-0472">Membrane</keyword>
<dbReference type="EMBL" id="ML210362">
    <property type="protein sequence ID" value="TFK19057.1"/>
    <property type="molecule type" value="Genomic_DNA"/>
</dbReference>
<accession>A0A5C3KGT9</accession>
<evidence type="ECO:0000313" key="4">
    <source>
        <dbReference type="Proteomes" id="UP000307440"/>
    </source>
</evidence>
<keyword evidence="2" id="KW-0812">Transmembrane</keyword>
<protein>
    <submittedName>
        <fullName evidence="3">Uncharacterized protein</fullName>
    </submittedName>
</protein>
<proteinExistence type="predicted"/>
<feature type="transmembrane region" description="Helical" evidence="2">
    <location>
        <begin position="224"/>
        <end position="246"/>
    </location>
</feature>